<dbReference type="InParanoid" id="A0A7M6URZ8"/>
<comment type="pathway">
    <text evidence="2">Energy metabolism; oxidative phosphorylation.</text>
</comment>
<dbReference type="Pfam" id="PF02937">
    <property type="entry name" value="COX6C"/>
    <property type="match status" value="1"/>
</dbReference>
<organism evidence="9 10">
    <name type="scientific">Nasonia vitripennis</name>
    <name type="common">Parasitic wasp</name>
    <dbReference type="NCBI Taxonomy" id="7425"/>
    <lineage>
        <taxon>Eukaryota</taxon>
        <taxon>Metazoa</taxon>
        <taxon>Ecdysozoa</taxon>
        <taxon>Arthropoda</taxon>
        <taxon>Hexapoda</taxon>
        <taxon>Insecta</taxon>
        <taxon>Pterygota</taxon>
        <taxon>Neoptera</taxon>
        <taxon>Endopterygota</taxon>
        <taxon>Hymenoptera</taxon>
        <taxon>Apocrita</taxon>
        <taxon>Proctotrupomorpha</taxon>
        <taxon>Chalcidoidea</taxon>
        <taxon>Pteromalidae</taxon>
        <taxon>Pteromalinae</taxon>
        <taxon>Nasonia</taxon>
    </lineage>
</organism>
<evidence type="ECO:0008006" key="11">
    <source>
        <dbReference type="Google" id="ProtNLM"/>
    </source>
</evidence>
<keyword evidence="8" id="KW-0472">Membrane</keyword>
<keyword evidence="6" id="KW-1133">Transmembrane helix</keyword>
<dbReference type="PANTHER" id="PTHR48416:SF1">
    <property type="entry name" value="CYTOCHROME C OXIDASE SUBUNIT 6C"/>
    <property type="match status" value="1"/>
</dbReference>
<dbReference type="SMR" id="A0A7M6URZ8"/>
<evidence type="ECO:0000313" key="9">
    <source>
        <dbReference type="EnsemblMetazoa" id="NP_001165827"/>
    </source>
</evidence>
<dbReference type="AlphaFoldDB" id="A0A7M6URZ8"/>
<keyword evidence="5" id="KW-0999">Mitochondrion inner membrane</keyword>
<dbReference type="Gene3D" id="4.10.93.10">
    <property type="entry name" value="Mitochondrial cytochrome c oxidase subunit VIc/VIIs"/>
    <property type="match status" value="1"/>
</dbReference>
<dbReference type="EnsemblMetazoa" id="NM_001172356">
    <property type="protein sequence ID" value="NP_001165827"/>
    <property type="gene ID" value="GeneID_100359347"/>
</dbReference>
<dbReference type="InterPro" id="IPR051389">
    <property type="entry name" value="Cytochrome_c_oxidase_VIc"/>
</dbReference>
<dbReference type="InterPro" id="IPR034884">
    <property type="entry name" value="Cytochrome_c_oxidase_VIc/VIIs"/>
</dbReference>
<comment type="subcellular location">
    <subcellularLocation>
        <location evidence="1">Mitochondrion inner membrane</location>
        <topology evidence="1">Single-pass membrane protein</topology>
    </subcellularLocation>
</comment>
<evidence type="ECO:0000256" key="7">
    <source>
        <dbReference type="ARBA" id="ARBA00023128"/>
    </source>
</evidence>
<dbReference type="SUPFAM" id="SSF81415">
    <property type="entry name" value="Mitochondrial cytochrome c oxidase subunit VIc"/>
    <property type="match status" value="1"/>
</dbReference>
<dbReference type="GO" id="GO:0005743">
    <property type="term" value="C:mitochondrial inner membrane"/>
    <property type="evidence" value="ECO:0007669"/>
    <property type="project" value="UniProtKB-SubCell"/>
</dbReference>
<protein>
    <recommendedName>
        <fullName evidence="11">Mitochondrial cytochrome c oxidase subunit VIc/VIIs domain-containing protein</fullName>
    </recommendedName>
</protein>
<keyword evidence="4" id="KW-0812">Transmembrane</keyword>
<evidence type="ECO:0000256" key="1">
    <source>
        <dbReference type="ARBA" id="ARBA00004434"/>
    </source>
</evidence>
<dbReference type="PANTHER" id="PTHR48416">
    <property type="entry name" value="CYTOCHROME C OXIDASE SUBUNIT 6C"/>
    <property type="match status" value="1"/>
</dbReference>
<evidence type="ECO:0000256" key="6">
    <source>
        <dbReference type="ARBA" id="ARBA00022989"/>
    </source>
</evidence>
<proteinExistence type="inferred from homology"/>
<dbReference type="KEGG" id="nvi:100359347"/>
<evidence type="ECO:0000256" key="5">
    <source>
        <dbReference type="ARBA" id="ARBA00022792"/>
    </source>
</evidence>
<name>A0A7M6URZ8_NASVI</name>
<gene>
    <name evidence="9" type="primary">100359347</name>
</gene>
<evidence type="ECO:0000256" key="4">
    <source>
        <dbReference type="ARBA" id="ARBA00022692"/>
    </source>
</evidence>
<evidence type="ECO:0000256" key="8">
    <source>
        <dbReference type="ARBA" id="ARBA00023136"/>
    </source>
</evidence>
<evidence type="ECO:0000256" key="3">
    <source>
        <dbReference type="ARBA" id="ARBA00007204"/>
    </source>
</evidence>
<dbReference type="OMA" id="MDYHERI"/>
<keyword evidence="10" id="KW-1185">Reference proteome</keyword>
<dbReference type="InterPro" id="IPR037169">
    <property type="entry name" value="Cytochrome_c_oxidase_VIc_sf"/>
</dbReference>
<reference evidence="9" key="1">
    <citation type="submission" date="2021-01" db="UniProtKB">
        <authorList>
            <consortium name="EnsemblMetazoa"/>
        </authorList>
    </citation>
    <scope>IDENTIFICATION</scope>
</reference>
<keyword evidence="7" id="KW-0496">Mitochondrion</keyword>
<comment type="similarity">
    <text evidence="3">Belongs to the cytochrome c oxidase subunit 6c family.</text>
</comment>
<evidence type="ECO:0000313" key="10">
    <source>
        <dbReference type="Proteomes" id="UP000002358"/>
    </source>
</evidence>
<evidence type="ECO:0000256" key="2">
    <source>
        <dbReference type="ARBA" id="ARBA00004673"/>
    </source>
</evidence>
<sequence>MCDIPKPKMRGLLAAQIRRHVIIASLFAFSNAMAYKVFVADKRKQIMRDYYLDYDPDVSFDQMRKHMESTGSWKPGK</sequence>
<dbReference type="OrthoDB" id="10051322at2759"/>
<accession>A0A7M6URZ8</accession>
<dbReference type="Proteomes" id="UP000002358">
    <property type="component" value="Chromosome 4"/>
</dbReference>